<dbReference type="OrthoDB" id="19261at2759"/>
<keyword evidence="2" id="KW-0813">Transport</keyword>
<evidence type="ECO:0000259" key="9">
    <source>
        <dbReference type="PROSITE" id="PS50192"/>
    </source>
</evidence>
<name>A0A3R7LCD6_9TRYP</name>
<feature type="domain" description="T-SNARE coiled-coil homology" evidence="9">
    <location>
        <begin position="59"/>
        <end position="121"/>
    </location>
</feature>
<protein>
    <submittedName>
        <fullName evidence="10">Putative syntaxin</fullName>
    </submittedName>
</protein>
<organism evidence="10 11">
    <name type="scientific">Trypanosoma conorhini</name>
    <dbReference type="NCBI Taxonomy" id="83891"/>
    <lineage>
        <taxon>Eukaryota</taxon>
        <taxon>Discoba</taxon>
        <taxon>Euglenozoa</taxon>
        <taxon>Kinetoplastea</taxon>
        <taxon>Metakinetoplastina</taxon>
        <taxon>Trypanosomatida</taxon>
        <taxon>Trypanosomatidae</taxon>
        <taxon>Trypanosoma</taxon>
    </lineage>
</organism>
<gene>
    <name evidence="10" type="ORF">Tco025E_06635</name>
</gene>
<keyword evidence="11" id="KW-1185">Reference proteome</keyword>
<reference evidence="10 11" key="1">
    <citation type="journal article" date="2018" name="BMC Genomics">
        <title>Genomic comparison of Trypanosoma conorhini and Trypanosoma rangeli to Trypanosoma cruzi strains of high and low virulence.</title>
        <authorList>
            <person name="Bradwell K.R."/>
            <person name="Koparde V.N."/>
            <person name="Matveyev A.V."/>
            <person name="Serrano M.G."/>
            <person name="Alves J.M."/>
            <person name="Parikh H."/>
            <person name="Huang B."/>
            <person name="Lee V."/>
            <person name="Espinosa-Alvarez O."/>
            <person name="Ortiz P.A."/>
            <person name="Costa-Martins A.G."/>
            <person name="Teixeira M.M."/>
            <person name="Buck G.A."/>
        </authorList>
    </citation>
    <scope>NUCLEOTIDE SEQUENCE [LARGE SCALE GENOMIC DNA]</scope>
    <source>
        <strain evidence="10 11">025E</strain>
    </source>
</reference>
<dbReference type="GO" id="GO:0016020">
    <property type="term" value="C:membrane"/>
    <property type="evidence" value="ECO:0007669"/>
    <property type="project" value="UniProtKB-SubCell"/>
</dbReference>
<keyword evidence="5 8" id="KW-0472">Membrane</keyword>
<evidence type="ECO:0000313" key="11">
    <source>
        <dbReference type="Proteomes" id="UP000284403"/>
    </source>
</evidence>
<dbReference type="Gene3D" id="1.20.5.110">
    <property type="match status" value="1"/>
</dbReference>
<evidence type="ECO:0000256" key="1">
    <source>
        <dbReference type="ARBA" id="ARBA00004167"/>
    </source>
</evidence>
<proteinExistence type="predicted"/>
<comment type="subcellular location">
    <subcellularLocation>
        <location evidence="1">Membrane</location>
        <topology evidence="1">Single-pass membrane protein</topology>
    </subcellularLocation>
</comment>
<keyword evidence="4 8" id="KW-1133">Transmembrane helix</keyword>
<evidence type="ECO:0000313" key="10">
    <source>
        <dbReference type="EMBL" id="RNF11567.1"/>
    </source>
</evidence>
<dbReference type="Proteomes" id="UP000284403">
    <property type="component" value="Unassembled WGS sequence"/>
</dbReference>
<feature type="transmembrane region" description="Helical" evidence="8">
    <location>
        <begin position="130"/>
        <end position="151"/>
    </location>
</feature>
<keyword evidence="3 8" id="KW-0812">Transmembrane</keyword>
<feature type="region of interest" description="Disordered" evidence="7">
    <location>
        <begin position="17"/>
        <end position="36"/>
    </location>
</feature>
<accession>A0A3R7LCD6</accession>
<feature type="coiled-coil region" evidence="6">
    <location>
        <begin position="97"/>
        <end position="124"/>
    </location>
</feature>
<evidence type="ECO:0000256" key="2">
    <source>
        <dbReference type="ARBA" id="ARBA00022448"/>
    </source>
</evidence>
<dbReference type="PROSITE" id="PS50192">
    <property type="entry name" value="T_SNARE"/>
    <property type="match status" value="1"/>
</dbReference>
<dbReference type="AlphaFoldDB" id="A0A3R7LCD6"/>
<evidence type="ECO:0000256" key="7">
    <source>
        <dbReference type="SAM" id="MobiDB-lite"/>
    </source>
</evidence>
<dbReference type="GO" id="GO:0012505">
    <property type="term" value="C:endomembrane system"/>
    <property type="evidence" value="ECO:0007669"/>
    <property type="project" value="UniProtKB-ARBA"/>
</dbReference>
<dbReference type="RefSeq" id="XP_029226389.1">
    <property type="nucleotide sequence ID" value="XM_029373510.1"/>
</dbReference>
<keyword evidence="6" id="KW-0175">Coiled coil</keyword>
<dbReference type="CDD" id="cd15841">
    <property type="entry name" value="SNARE_Qc"/>
    <property type="match status" value="1"/>
</dbReference>
<evidence type="ECO:0000256" key="4">
    <source>
        <dbReference type="ARBA" id="ARBA00022989"/>
    </source>
</evidence>
<evidence type="ECO:0000256" key="8">
    <source>
        <dbReference type="SAM" id="Phobius"/>
    </source>
</evidence>
<dbReference type="SUPFAM" id="SSF58038">
    <property type="entry name" value="SNARE fusion complex"/>
    <property type="match status" value="1"/>
</dbReference>
<dbReference type="GO" id="GO:0005737">
    <property type="term" value="C:cytoplasm"/>
    <property type="evidence" value="ECO:0007669"/>
    <property type="project" value="UniProtKB-ARBA"/>
</dbReference>
<dbReference type="GeneID" id="40320246"/>
<dbReference type="EMBL" id="MKKU01000458">
    <property type="protein sequence ID" value="RNF11567.1"/>
    <property type="molecule type" value="Genomic_DNA"/>
</dbReference>
<sequence>MQFGRKAQLREQLLTLRRQRTGNSSHADPNEGIELHGNVVGGGRLEEHEQTREAMKVIATQDAEIDAGLDRLKAGVGRLHNLALEIGVQIDMQTQMLEKTEQTMDAQVNRLRNINRRMAKFMREKKPVNVFLNVCCCLLILSLLGFFLIQFNVI</sequence>
<evidence type="ECO:0000256" key="5">
    <source>
        <dbReference type="ARBA" id="ARBA00023136"/>
    </source>
</evidence>
<evidence type="ECO:0000256" key="3">
    <source>
        <dbReference type="ARBA" id="ARBA00022692"/>
    </source>
</evidence>
<evidence type="ECO:0000256" key="6">
    <source>
        <dbReference type="SAM" id="Coils"/>
    </source>
</evidence>
<dbReference type="InterPro" id="IPR000727">
    <property type="entry name" value="T_SNARE_dom"/>
</dbReference>
<comment type="caution">
    <text evidence="10">The sequence shown here is derived from an EMBL/GenBank/DDBJ whole genome shotgun (WGS) entry which is preliminary data.</text>
</comment>
<dbReference type="PANTHER" id="PTHR12791">
    <property type="entry name" value="GOLGI SNARE BET1-RELATED"/>
    <property type="match status" value="1"/>
</dbReference>